<gene>
    <name evidence="1" type="ORF">B5808_19280</name>
</gene>
<geneLocation type="plasmid" evidence="1">
    <name>unnamed1</name>
</geneLocation>
<keyword evidence="2" id="KW-1185">Reference proteome</keyword>
<reference evidence="1 2" key="1">
    <citation type="submission" date="2017-04" db="EMBL/GenBank/DDBJ databases">
        <authorList>
            <person name="Afonso C.L."/>
            <person name="Miller P.J."/>
            <person name="Scott M.A."/>
            <person name="Spackman E."/>
            <person name="Goraichik I."/>
            <person name="Dimitrov K.M."/>
            <person name="Suarez D.L."/>
            <person name="Swayne D.E."/>
        </authorList>
    </citation>
    <scope>NUCLEOTIDE SEQUENCE [LARGE SCALE GENOMIC DNA]</scope>
    <source>
        <strain evidence="2">XA(T)</strain>
        <plasmid evidence="2">Plasmid unnamed1</plasmid>
    </source>
</reference>
<keyword evidence="1" id="KW-0614">Plasmid</keyword>
<organism evidence="1 2">
    <name type="scientific">Cnuibacter physcomitrellae</name>
    <dbReference type="NCBI Taxonomy" id="1619308"/>
    <lineage>
        <taxon>Bacteria</taxon>
        <taxon>Bacillati</taxon>
        <taxon>Actinomycetota</taxon>
        <taxon>Actinomycetes</taxon>
        <taxon>Micrococcales</taxon>
        <taxon>Microbacteriaceae</taxon>
        <taxon>Cnuibacter</taxon>
    </lineage>
</organism>
<sequence>MTFVRFLLAQDVTALNAPTPFVVNTDHVSHFTVVKTATNCEVAFVATGGGIIPRVYLGPATLSADEISERLAELREAITGAGAGRASRPLWSPGEDTAPENDASGEASA</sequence>
<dbReference type="Proteomes" id="UP000192775">
    <property type="component" value="Plasmid unnamed1"/>
</dbReference>
<dbReference type="EMBL" id="CP020716">
    <property type="protein sequence ID" value="ARJ07544.1"/>
    <property type="molecule type" value="Genomic_DNA"/>
</dbReference>
<dbReference type="AlphaFoldDB" id="A0A1X9LQR6"/>
<dbReference type="KEGG" id="cphy:B5808_19280"/>
<dbReference type="RefSeq" id="WP_085021679.1">
    <property type="nucleotide sequence ID" value="NZ_BMHD01000003.1"/>
</dbReference>
<accession>A0A1X9LQR6</accession>
<evidence type="ECO:0000313" key="2">
    <source>
        <dbReference type="Proteomes" id="UP000192775"/>
    </source>
</evidence>
<proteinExistence type="predicted"/>
<name>A0A1X9LQR6_9MICO</name>
<evidence type="ECO:0000313" key="1">
    <source>
        <dbReference type="EMBL" id="ARJ07544.1"/>
    </source>
</evidence>
<protein>
    <submittedName>
        <fullName evidence="1">Uncharacterized protein</fullName>
    </submittedName>
</protein>